<dbReference type="SMART" id="SM00651">
    <property type="entry name" value="Sm"/>
    <property type="match status" value="1"/>
</dbReference>
<keyword evidence="7 9" id="KW-0539">Nucleus</keyword>
<dbReference type="InterPro" id="IPR047575">
    <property type="entry name" value="Sm"/>
</dbReference>
<keyword evidence="12" id="KW-1185">Reference proteome</keyword>
<protein>
    <recommendedName>
        <fullName evidence="9">Small nuclear ribonucleoprotein G</fullName>
        <shortName evidence="9">snRNP-G</shortName>
    </recommendedName>
</protein>
<dbReference type="Proteomes" id="UP000591131">
    <property type="component" value="Unassembled WGS sequence"/>
</dbReference>
<comment type="subcellular location">
    <subcellularLocation>
        <location evidence="1 9">Nucleus</location>
    </subcellularLocation>
</comment>
<dbReference type="Pfam" id="PF01423">
    <property type="entry name" value="LSM"/>
    <property type="match status" value="1"/>
</dbReference>
<evidence type="ECO:0000256" key="5">
    <source>
        <dbReference type="ARBA" id="ARBA00022884"/>
    </source>
</evidence>
<dbReference type="AlphaFoldDB" id="A0A7J6L336"/>
<dbReference type="GO" id="GO:0005689">
    <property type="term" value="C:U12-type spliceosomal complex"/>
    <property type="evidence" value="ECO:0007669"/>
    <property type="project" value="TreeGrafter"/>
</dbReference>
<dbReference type="GO" id="GO:0005685">
    <property type="term" value="C:U1 snRNP"/>
    <property type="evidence" value="ECO:0007669"/>
    <property type="project" value="TreeGrafter"/>
</dbReference>
<dbReference type="GO" id="GO:0071004">
    <property type="term" value="C:U2-type prespliceosome"/>
    <property type="evidence" value="ECO:0007669"/>
    <property type="project" value="TreeGrafter"/>
</dbReference>
<dbReference type="GO" id="GO:0000387">
    <property type="term" value="P:spliceosomal snRNP assembly"/>
    <property type="evidence" value="ECO:0007669"/>
    <property type="project" value="UniProtKB-UniRule"/>
</dbReference>
<dbReference type="InterPro" id="IPR044641">
    <property type="entry name" value="Lsm7/SmG-like"/>
</dbReference>
<keyword evidence="5 9" id="KW-0694">RNA-binding</keyword>
<dbReference type="PANTHER" id="PTHR10553:SF2">
    <property type="entry name" value="SMALL NUCLEAR RIBONUCLEOPROTEIN G"/>
    <property type="match status" value="1"/>
</dbReference>
<dbReference type="GO" id="GO:0071013">
    <property type="term" value="C:catalytic step 2 spliceosome"/>
    <property type="evidence" value="ECO:0007669"/>
    <property type="project" value="TreeGrafter"/>
</dbReference>
<keyword evidence="3 9" id="KW-0507">mRNA processing</keyword>
<evidence type="ECO:0000313" key="11">
    <source>
        <dbReference type="EMBL" id="KAF4654005.1"/>
    </source>
</evidence>
<comment type="function">
    <text evidence="9">Plays a role in pre-mRNA splicing.</text>
</comment>
<gene>
    <name evidence="11" type="ORF">FOL47_010178</name>
</gene>
<dbReference type="GO" id="GO:0097526">
    <property type="term" value="C:spliceosomal tri-snRNP complex"/>
    <property type="evidence" value="ECO:0007669"/>
    <property type="project" value="TreeGrafter"/>
</dbReference>
<feature type="domain" description="Sm" evidence="10">
    <location>
        <begin position="1"/>
        <end position="64"/>
    </location>
</feature>
<dbReference type="GO" id="GO:0005687">
    <property type="term" value="C:U4 snRNP"/>
    <property type="evidence" value="ECO:0007669"/>
    <property type="project" value="TreeGrafter"/>
</dbReference>
<evidence type="ECO:0000256" key="1">
    <source>
        <dbReference type="ARBA" id="ARBA00004123"/>
    </source>
</evidence>
<dbReference type="GO" id="GO:0005682">
    <property type="term" value="C:U5 snRNP"/>
    <property type="evidence" value="ECO:0007669"/>
    <property type="project" value="TreeGrafter"/>
</dbReference>
<evidence type="ECO:0000256" key="6">
    <source>
        <dbReference type="ARBA" id="ARBA00023187"/>
    </source>
</evidence>
<dbReference type="OrthoDB" id="274944at2759"/>
<dbReference type="Gene3D" id="2.30.30.100">
    <property type="match status" value="1"/>
</dbReference>
<dbReference type="GO" id="GO:0043186">
    <property type="term" value="C:P granule"/>
    <property type="evidence" value="ECO:0007669"/>
    <property type="project" value="TreeGrafter"/>
</dbReference>
<accession>A0A7J6L336</accession>
<organism evidence="11 12">
    <name type="scientific">Perkinsus chesapeaki</name>
    <name type="common">Clam parasite</name>
    <name type="synonym">Perkinsus andrewsi</name>
    <dbReference type="NCBI Taxonomy" id="330153"/>
    <lineage>
        <taxon>Eukaryota</taxon>
        <taxon>Sar</taxon>
        <taxon>Alveolata</taxon>
        <taxon>Perkinsozoa</taxon>
        <taxon>Perkinsea</taxon>
        <taxon>Perkinsida</taxon>
        <taxon>Perkinsidae</taxon>
        <taxon>Perkinsus</taxon>
    </lineage>
</organism>
<dbReference type="InterPro" id="IPR010920">
    <property type="entry name" value="LSM_dom_sf"/>
</dbReference>
<keyword evidence="8 9" id="KW-0687">Ribonucleoprotein</keyword>
<name>A0A7J6L336_PERCH</name>
<evidence type="ECO:0000256" key="2">
    <source>
        <dbReference type="ARBA" id="ARBA00006850"/>
    </source>
</evidence>
<evidence type="ECO:0000256" key="4">
    <source>
        <dbReference type="ARBA" id="ARBA00022728"/>
    </source>
</evidence>
<dbReference type="InterPro" id="IPR001163">
    <property type="entry name" value="Sm_dom_euk/arc"/>
</dbReference>
<dbReference type="PROSITE" id="PS52002">
    <property type="entry name" value="SM"/>
    <property type="match status" value="1"/>
</dbReference>
<evidence type="ECO:0000256" key="8">
    <source>
        <dbReference type="ARBA" id="ARBA00023274"/>
    </source>
</evidence>
<keyword evidence="4 9" id="KW-0747">Spliceosome</keyword>
<dbReference type="GO" id="GO:0034719">
    <property type="term" value="C:SMN-Sm protein complex"/>
    <property type="evidence" value="ECO:0007669"/>
    <property type="project" value="TreeGrafter"/>
</dbReference>
<sequence>MEKRVDVKLNANRHVVGVVRGYDQFMNLVLDNAVELVSRTEKREIGMVVIRGNSILMWECLDRVKNC</sequence>
<dbReference type="InterPro" id="IPR034098">
    <property type="entry name" value="Sm_G"/>
</dbReference>
<dbReference type="GO" id="GO:0005686">
    <property type="term" value="C:U2 snRNP"/>
    <property type="evidence" value="ECO:0007669"/>
    <property type="project" value="TreeGrafter"/>
</dbReference>
<dbReference type="GO" id="GO:0071011">
    <property type="term" value="C:precatalytic spliceosome"/>
    <property type="evidence" value="ECO:0007669"/>
    <property type="project" value="TreeGrafter"/>
</dbReference>
<dbReference type="SUPFAM" id="SSF50182">
    <property type="entry name" value="Sm-like ribonucleoproteins"/>
    <property type="match status" value="1"/>
</dbReference>
<dbReference type="PANTHER" id="PTHR10553">
    <property type="entry name" value="SMALL NUCLEAR RIBONUCLEOPROTEIN"/>
    <property type="match status" value="1"/>
</dbReference>
<evidence type="ECO:0000256" key="3">
    <source>
        <dbReference type="ARBA" id="ARBA00022664"/>
    </source>
</evidence>
<dbReference type="FunFam" id="2.30.30.100:FF:000023">
    <property type="entry name" value="Small nuclear ribonucleoprotein G"/>
    <property type="match status" value="1"/>
</dbReference>
<proteinExistence type="inferred from homology"/>
<dbReference type="GO" id="GO:0003723">
    <property type="term" value="F:RNA binding"/>
    <property type="evidence" value="ECO:0007669"/>
    <property type="project" value="UniProtKB-UniRule"/>
</dbReference>
<comment type="similarity">
    <text evidence="2 9">Belongs to the snRNP Sm proteins family.</text>
</comment>
<dbReference type="EMBL" id="JAAPAO010000769">
    <property type="protein sequence ID" value="KAF4654005.1"/>
    <property type="molecule type" value="Genomic_DNA"/>
</dbReference>
<reference evidence="11 12" key="1">
    <citation type="submission" date="2020-04" db="EMBL/GenBank/DDBJ databases">
        <title>Perkinsus chesapeaki whole genome sequence.</title>
        <authorList>
            <person name="Bogema D.R."/>
        </authorList>
    </citation>
    <scope>NUCLEOTIDE SEQUENCE [LARGE SCALE GENOMIC DNA]</scope>
    <source>
        <strain evidence="11">ATCC PRA-425</strain>
    </source>
</reference>
<evidence type="ECO:0000313" key="12">
    <source>
        <dbReference type="Proteomes" id="UP000591131"/>
    </source>
</evidence>
<keyword evidence="6 9" id="KW-0508">mRNA splicing</keyword>
<evidence type="ECO:0000259" key="10">
    <source>
        <dbReference type="PROSITE" id="PS52002"/>
    </source>
</evidence>
<evidence type="ECO:0000256" key="7">
    <source>
        <dbReference type="ARBA" id="ARBA00023242"/>
    </source>
</evidence>
<dbReference type="CDD" id="cd01719">
    <property type="entry name" value="Sm_G"/>
    <property type="match status" value="1"/>
</dbReference>
<comment type="caution">
    <text evidence="11">The sequence shown here is derived from an EMBL/GenBank/DDBJ whole genome shotgun (WGS) entry which is preliminary data.</text>
</comment>
<evidence type="ECO:0000256" key="9">
    <source>
        <dbReference type="RuleBase" id="RU365052"/>
    </source>
</evidence>